<organism evidence="2 3">
    <name type="scientific">Caerostris extrusa</name>
    <name type="common">Bark spider</name>
    <name type="synonym">Caerostris bankana</name>
    <dbReference type="NCBI Taxonomy" id="172846"/>
    <lineage>
        <taxon>Eukaryota</taxon>
        <taxon>Metazoa</taxon>
        <taxon>Ecdysozoa</taxon>
        <taxon>Arthropoda</taxon>
        <taxon>Chelicerata</taxon>
        <taxon>Arachnida</taxon>
        <taxon>Araneae</taxon>
        <taxon>Araneomorphae</taxon>
        <taxon>Entelegynae</taxon>
        <taxon>Araneoidea</taxon>
        <taxon>Araneidae</taxon>
        <taxon>Caerostris</taxon>
    </lineage>
</organism>
<dbReference type="EMBL" id="BPLR01001143">
    <property type="protein sequence ID" value="GIZ00268.1"/>
    <property type="molecule type" value="Genomic_DNA"/>
</dbReference>
<feature type="compositionally biased region" description="Low complexity" evidence="1">
    <location>
        <begin position="27"/>
        <end position="42"/>
    </location>
</feature>
<accession>A0AAV4XYK5</accession>
<gene>
    <name evidence="2" type="ORF">CEXT_649251</name>
</gene>
<dbReference type="Proteomes" id="UP001054945">
    <property type="component" value="Unassembled WGS sequence"/>
</dbReference>
<evidence type="ECO:0000313" key="2">
    <source>
        <dbReference type="EMBL" id="GIZ00268.1"/>
    </source>
</evidence>
<proteinExistence type="predicted"/>
<sequence>MPKAFLIRKRATWKASCGIVTPPPSPEQTTQTTTTNKVPPKTEQTHHQSLAGEIVYVKTPVLWAKTFARLIFSWSFSLWRRVPSSLLITQFVLVKKQAGSQQSIIMTWSVL</sequence>
<protein>
    <submittedName>
        <fullName evidence="2">Uncharacterized protein</fullName>
    </submittedName>
</protein>
<name>A0AAV4XYK5_CAEEX</name>
<evidence type="ECO:0000313" key="3">
    <source>
        <dbReference type="Proteomes" id="UP001054945"/>
    </source>
</evidence>
<dbReference type="AlphaFoldDB" id="A0AAV4XYK5"/>
<feature type="region of interest" description="Disordered" evidence="1">
    <location>
        <begin position="17"/>
        <end position="46"/>
    </location>
</feature>
<reference evidence="2 3" key="1">
    <citation type="submission" date="2021-06" db="EMBL/GenBank/DDBJ databases">
        <title>Caerostris extrusa draft genome.</title>
        <authorList>
            <person name="Kono N."/>
            <person name="Arakawa K."/>
        </authorList>
    </citation>
    <scope>NUCLEOTIDE SEQUENCE [LARGE SCALE GENOMIC DNA]</scope>
</reference>
<evidence type="ECO:0000256" key="1">
    <source>
        <dbReference type="SAM" id="MobiDB-lite"/>
    </source>
</evidence>
<comment type="caution">
    <text evidence="2">The sequence shown here is derived from an EMBL/GenBank/DDBJ whole genome shotgun (WGS) entry which is preliminary data.</text>
</comment>
<keyword evidence="3" id="KW-1185">Reference proteome</keyword>